<proteinExistence type="predicted"/>
<accession>A0A840UV35</accession>
<evidence type="ECO:0000313" key="2">
    <source>
        <dbReference type="Proteomes" id="UP000539642"/>
    </source>
</evidence>
<dbReference type="AlphaFoldDB" id="A0A840UV35"/>
<dbReference type="EMBL" id="JACHEO010000029">
    <property type="protein sequence ID" value="MBB5349555.1"/>
    <property type="molecule type" value="Genomic_DNA"/>
</dbReference>
<organism evidence="1 2">
    <name type="scientific">Desulfoprunum benzoelyticum</name>
    <dbReference type="NCBI Taxonomy" id="1506996"/>
    <lineage>
        <taxon>Bacteria</taxon>
        <taxon>Pseudomonadati</taxon>
        <taxon>Thermodesulfobacteriota</taxon>
        <taxon>Desulfobulbia</taxon>
        <taxon>Desulfobulbales</taxon>
        <taxon>Desulfobulbaceae</taxon>
        <taxon>Desulfoprunum</taxon>
    </lineage>
</organism>
<protein>
    <submittedName>
        <fullName evidence="1">Uncharacterized protein</fullName>
    </submittedName>
</protein>
<evidence type="ECO:0000313" key="1">
    <source>
        <dbReference type="EMBL" id="MBB5349555.1"/>
    </source>
</evidence>
<name>A0A840UV35_9BACT</name>
<dbReference type="RefSeq" id="WP_183352339.1">
    <property type="nucleotide sequence ID" value="NZ_JACHEO010000029.1"/>
</dbReference>
<comment type="caution">
    <text evidence="1">The sequence shown here is derived from an EMBL/GenBank/DDBJ whole genome shotgun (WGS) entry which is preliminary data.</text>
</comment>
<keyword evidence="2" id="KW-1185">Reference proteome</keyword>
<sequence>MKIKLSVPGRLLITIVLLTVIYPGHILAVDLGPECEPSGLVAKGKEAWNPKEFWKTQIKEIEEYVEGQKTDFRLSMIERRRGKINQRLDDEEMKAMSIDNEQYSNPEADRFLAEADRELLQIERGILNEAIEWGRKCTAYAKRKLSQLE</sequence>
<dbReference type="Proteomes" id="UP000539642">
    <property type="component" value="Unassembled WGS sequence"/>
</dbReference>
<reference evidence="1 2" key="1">
    <citation type="submission" date="2020-08" db="EMBL/GenBank/DDBJ databases">
        <title>Genomic Encyclopedia of Type Strains, Phase IV (KMG-IV): sequencing the most valuable type-strain genomes for metagenomic binning, comparative biology and taxonomic classification.</title>
        <authorList>
            <person name="Goeker M."/>
        </authorList>
    </citation>
    <scope>NUCLEOTIDE SEQUENCE [LARGE SCALE GENOMIC DNA]</scope>
    <source>
        <strain evidence="1 2">DSM 28570</strain>
    </source>
</reference>
<gene>
    <name evidence="1" type="ORF">HNQ81_003311</name>
</gene>